<dbReference type="AlphaFoldDB" id="A0A9D1M2N6"/>
<reference evidence="9" key="1">
    <citation type="submission" date="2020-10" db="EMBL/GenBank/DDBJ databases">
        <authorList>
            <person name="Gilroy R."/>
        </authorList>
    </citation>
    <scope>NUCLEOTIDE SEQUENCE</scope>
    <source>
        <strain evidence="9">ChiW3-316</strain>
    </source>
</reference>
<keyword evidence="6" id="KW-0742">SOS response</keyword>
<keyword evidence="4 7" id="KW-0068">Autocatalytic cleavage</keyword>
<evidence type="ECO:0000256" key="5">
    <source>
        <dbReference type="ARBA" id="ARBA00023204"/>
    </source>
</evidence>
<comment type="similarity">
    <text evidence="1 7">Belongs to the peptidase S24 family.</text>
</comment>
<evidence type="ECO:0000259" key="8">
    <source>
        <dbReference type="Pfam" id="PF00717"/>
    </source>
</evidence>
<comment type="caution">
    <text evidence="9">The sequence shown here is derived from an EMBL/GenBank/DDBJ whole genome shotgun (WGS) entry which is preliminary data.</text>
</comment>
<protein>
    <recommendedName>
        <fullName evidence="8">Peptidase S24/S26A/S26B/S26C domain-containing protein</fullName>
    </recommendedName>
</protein>
<evidence type="ECO:0000313" key="10">
    <source>
        <dbReference type="Proteomes" id="UP000824107"/>
    </source>
</evidence>
<dbReference type="GO" id="GO:0016787">
    <property type="term" value="F:hydrolase activity"/>
    <property type="evidence" value="ECO:0007669"/>
    <property type="project" value="UniProtKB-KW"/>
</dbReference>
<evidence type="ECO:0000256" key="6">
    <source>
        <dbReference type="ARBA" id="ARBA00023236"/>
    </source>
</evidence>
<dbReference type="Pfam" id="PF00717">
    <property type="entry name" value="Peptidase_S24"/>
    <property type="match status" value="1"/>
</dbReference>
<keyword evidence="2" id="KW-0227">DNA damage</keyword>
<keyword evidence="5" id="KW-0234">DNA repair</keyword>
<dbReference type="InterPro" id="IPR036286">
    <property type="entry name" value="LexA/Signal_pep-like_sf"/>
</dbReference>
<evidence type="ECO:0000256" key="7">
    <source>
        <dbReference type="RuleBase" id="RU003991"/>
    </source>
</evidence>
<dbReference type="GO" id="GO:0006281">
    <property type="term" value="P:DNA repair"/>
    <property type="evidence" value="ECO:0007669"/>
    <property type="project" value="UniProtKB-KW"/>
</dbReference>
<dbReference type="GO" id="GO:0006355">
    <property type="term" value="P:regulation of DNA-templated transcription"/>
    <property type="evidence" value="ECO:0007669"/>
    <property type="project" value="InterPro"/>
</dbReference>
<keyword evidence="3 7" id="KW-0378">Hydrolase</keyword>
<evidence type="ECO:0000256" key="3">
    <source>
        <dbReference type="ARBA" id="ARBA00022801"/>
    </source>
</evidence>
<dbReference type="CDD" id="cd06529">
    <property type="entry name" value="S24_LexA-like"/>
    <property type="match status" value="1"/>
</dbReference>
<sequence length="117" mass="12919">MPFASAVTYFQEHDLDLNRYLQPHPLSTYFLRMEGNALSGAGICNGDILVVDRSRNAAPGCLIIAELNGELLARRLLFKGKHPLLGTDNPQSPPCPLREDDSFAVWGVITSVIRKLL</sequence>
<dbReference type="Gene3D" id="2.10.109.10">
    <property type="entry name" value="Umud Fragment, subunit A"/>
    <property type="match status" value="1"/>
</dbReference>
<dbReference type="SUPFAM" id="SSF51306">
    <property type="entry name" value="LexA/Signal peptidase"/>
    <property type="match status" value="1"/>
</dbReference>
<evidence type="ECO:0000256" key="4">
    <source>
        <dbReference type="ARBA" id="ARBA00022813"/>
    </source>
</evidence>
<dbReference type="Proteomes" id="UP000824107">
    <property type="component" value="Unassembled WGS sequence"/>
</dbReference>
<dbReference type="InterPro" id="IPR039418">
    <property type="entry name" value="LexA-like"/>
</dbReference>
<accession>A0A9D1M2N6</accession>
<dbReference type="InterPro" id="IPR015927">
    <property type="entry name" value="Peptidase_S24_S26A/B/C"/>
</dbReference>
<dbReference type="PRINTS" id="PR00726">
    <property type="entry name" value="LEXASERPTASE"/>
</dbReference>
<name>A0A9D1M2N6_9PROT</name>
<organism evidence="9 10">
    <name type="scientific">Candidatus Scatocola faecipullorum</name>
    <dbReference type="NCBI Taxonomy" id="2840917"/>
    <lineage>
        <taxon>Bacteria</taxon>
        <taxon>Pseudomonadati</taxon>
        <taxon>Pseudomonadota</taxon>
        <taxon>Alphaproteobacteria</taxon>
        <taxon>Rhodospirillales</taxon>
        <taxon>Rhodospirillaceae</taxon>
        <taxon>Rhodospirillaceae incertae sedis</taxon>
        <taxon>Candidatus Scatocola</taxon>
    </lineage>
</organism>
<dbReference type="PANTHER" id="PTHR33516">
    <property type="entry name" value="LEXA REPRESSOR"/>
    <property type="match status" value="1"/>
</dbReference>
<dbReference type="GO" id="GO:0003677">
    <property type="term" value="F:DNA binding"/>
    <property type="evidence" value="ECO:0007669"/>
    <property type="project" value="InterPro"/>
</dbReference>
<proteinExistence type="inferred from homology"/>
<dbReference type="InterPro" id="IPR006197">
    <property type="entry name" value="Peptidase_S24_LexA"/>
</dbReference>
<evidence type="ECO:0000256" key="2">
    <source>
        <dbReference type="ARBA" id="ARBA00022763"/>
    </source>
</evidence>
<evidence type="ECO:0000313" key="9">
    <source>
        <dbReference type="EMBL" id="HIU52473.1"/>
    </source>
</evidence>
<gene>
    <name evidence="9" type="ORF">IAD20_00140</name>
</gene>
<reference evidence="9" key="2">
    <citation type="journal article" date="2021" name="PeerJ">
        <title>Extensive microbial diversity within the chicken gut microbiome revealed by metagenomics and culture.</title>
        <authorList>
            <person name="Gilroy R."/>
            <person name="Ravi A."/>
            <person name="Getino M."/>
            <person name="Pursley I."/>
            <person name="Horton D.L."/>
            <person name="Alikhan N.F."/>
            <person name="Baker D."/>
            <person name="Gharbi K."/>
            <person name="Hall N."/>
            <person name="Watson M."/>
            <person name="Adriaenssens E.M."/>
            <person name="Foster-Nyarko E."/>
            <person name="Jarju S."/>
            <person name="Secka A."/>
            <person name="Antonio M."/>
            <person name="Oren A."/>
            <person name="Chaudhuri R.R."/>
            <person name="La Ragione R."/>
            <person name="Hildebrand F."/>
            <person name="Pallen M.J."/>
        </authorList>
    </citation>
    <scope>NUCLEOTIDE SEQUENCE</scope>
    <source>
        <strain evidence="9">ChiW3-316</strain>
    </source>
</reference>
<dbReference type="GO" id="GO:0009432">
    <property type="term" value="P:SOS response"/>
    <property type="evidence" value="ECO:0007669"/>
    <property type="project" value="UniProtKB-KW"/>
</dbReference>
<dbReference type="EMBL" id="DVNC01000002">
    <property type="protein sequence ID" value="HIU52473.1"/>
    <property type="molecule type" value="Genomic_DNA"/>
</dbReference>
<dbReference type="InterPro" id="IPR050077">
    <property type="entry name" value="LexA_repressor"/>
</dbReference>
<feature type="domain" description="Peptidase S24/S26A/S26B/S26C" evidence="8">
    <location>
        <begin position="10"/>
        <end position="109"/>
    </location>
</feature>
<evidence type="ECO:0000256" key="1">
    <source>
        <dbReference type="ARBA" id="ARBA00007484"/>
    </source>
</evidence>
<dbReference type="PANTHER" id="PTHR33516:SF2">
    <property type="entry name" value="LEXA REPRESSOR-RELATED"/>
    <property type="match status" value="1"/>
</dbReference>